<dbReference type="EMBL" id="CAADFK010000117">
    <property type="protein sequence ID" value="VFK17457.1"/>
    <property type="molecule type" value="Genomic_DNA"/>
</dbReference>
<evidence type="ECO:0000313" key="1">
    <source>
        <dbReference type="EMBL" id="VFK17457.1"/>
    </source>
</evidence>
<accession>A0A450WK87</accession>
<proteinExistence type="predicted"/>
<gene>
    <name evidence="1" type="ORF">BECKLPF1236B_GA0070989_111719</name>
</gene>
<dbReference type="AlphaFoldDB" id="A0A450WK87"/>
<name>A0A450WK87_9GAMM</name>
<sequence>MALLSQISRLIGILSCKGLELEEQDHYETPRLEDAAEVVRAMAVLRGMDGLTPGQIKGVLRAAETMVDALCVLDVGTAEFTRADEVLHRVARKPRREGRGMSEESLARIRGEILGLT</sequence>
<reference evidence="1" key="1">
    <citation type="submission" date="2019-02" db="EMBL/GenBank/DDBJ databases">
        <authorList>
            <person name="Gruber-Vodicka R. H."/>
            <person name="Seah K. B. B."/>
        </authorList>
    </citation>
    <scope>NUCLEOTIDE SEQUENCE</scope>
    <source>
        <strain evidence="1">BECK_S313</strain>
    </source>
</reference>
<protein>
    <submittedName>
        <fullName evidence="1">Uncharacterized protein</fullName>
    </submittedName>
</protein>
<organism evidence="1">
    <name type="scientific">Candidatus Kentrum sp. LPFa</name>
    <dbReference type="NCBI Taxonomy" id="2126335"/>
    <lineage>
        <taxon>Bacteria</taxon>
        <taxon>Pseudomonadati</taxon>
        <taxon>Pseudomonadota</taxon>
        <taxon>Gammaproteobacteria</taxon>
        <taxon>Candidatus Kentrum</taxon>
    </lineage>
</organism>